<dbReference type="AlphaFoldDB" id="A0A2S0WPP1"/>
<reference evidence="3" key="1">
    <citation type="submission" date="2018-01" db="EMBL/GenBank/DDBJ databases">
        <authorList>
            <person name="Li J."/>
        </authorList>
    </citation>
    <scope>NUCLEOTIDE SEQUENCE [LARGE SCALE GENOMIC DNA]</scope>
    <source>
        <strain evidence="3">592</strain>
    </source>
</reference>
<protein>
    <submittedName>
        <fullName evidence="2">Uncharacterized protein</fullName>
    </submittedName>
</protein>
<sequence>MAFGVFFIGVGVVEARGDGVVAVAVSLGAVANGVTSSSPPRRHTPTATTAAIATAATTTSRGLRRDEAD</sequence>
<evidence type="ECO:0000313" key="2">
    <source>
        <dbReference type="EMBL" id="AWB93313.1"/>
    </source>
</evidence>
<evidence type="ECO:0000313" key="3">
    <source>
        <dbReference type="Proteomes" id="UP000244384"/>
    </source>
</evidence>
<gene>
    <name evidence="2" type="ORF">C3E78_14455</name>
</gene>
<feature type="compositionally biased region" description="Low complexity" evidence="1">
    <location>
        <begin position="33"/>
        <end position="61"/>
    </location>
</feature>
<feature type="region of interest" description="Disordered" evidence="1">
    <location>
        <begin position="33"/>
        <end position="69"/>
    </location>
</feature>
<keyword evidence="3" id="KW-1185">Reference proteome</keyword>
<evidence type="ECO:0000256" key="1">
    <source>
        <dbReference type="SAM" id="MobiDB-lite"/>
    </source>
</evidence>
<name>A0A2S0WPP1_9ACTN</name>
<dbReference type="KEGG" id="aez:C3E78_14455"/>
<accession>A0A2S0WPP1</accession>
<proteinExistence type="predicted"/>
<organism evidence="2 3">
    <name type="scientific">Aeromicrobium chenweiae</name>
    <dbReference type="NCBI Taxonomy" id="2079793"/>
    <lineage>
        <taxon>Bacteria</taxon>
        <taxon>Bacillati</taxon>
        <taxon>Actinomycetota</taxon>
        <taxon>Actinomycetes</taxon>
        <taxon>Propionibacteriales</taxon>
        <taxon>Nocardioidaceae</taxon>
        <taxon>Aeromicrobium</taxon>
    </lineage>
</organism>
<dbReference type="Proteomes" id="UP000244384">
    <property type="component" value="Chromosome"/>
</dbReference>
<dbReference type="EMBL" id="CP026952">
    <property type="protein sequence ID" value="AWB93313.1"/>
    <property type="molecule type" value="Genomic_DNA"/>
</dbReference>